<gene>
    <name evidence="2" type="ORF">SEMRO_664_G183720.1</name>
</gene>
<evidence type="ECO:0000313" key="3">
    <source>
        <dbReference type="Proteomes" id="UP001153069"/>
    </source>
</evidence>
<keyword evidence="3" id="KW-1185">Reference proteome</keyword>
<evidence type="ECO:0000259" key="1">
    <source>
        <dbReference type="Pfam" id="PF18299"/>
    </source>
</evidence>
<evidence type="ECO:0000313" key="2">
    <source>
        <dbReference type="EMBL" id="CAB9514617.1"/>
    </source>
</evidence>
<proteinExistence type="predicted"/>
<dbReference type="Pfam" id="PF18299">
    <property type="entry name" value="R2K_2"/>
    <property type="match status" value="1"/>
</dbReference>
<dbReference type="SUPFAM" id="SSF52047">
    <property type="entry name" value="RNI-like"/>
    <property type="match status" value="1"/>
</dbReference>
<accession>A0A9N8HJ29</accession>
<reference evidence="2" key="1">
    <citation type="submission" date="2020-06" db="EMBL/GenBank/DDBJ databases">
        <authorList>
            <consortium name="Plant Systems Biology data submission"/>
        </authorList>
    </citation>
    <scope>NUCLEOTIDE SEQUENCE</scope>
    <source>
        <strain evidence="2">D6</strain>
    </source>
</reference>
<dbReference type="Gene3D" id="3.80.10.10">
    <property type="entry name" value="Ribonuclease Inhibitor"/>
    <property type="match status" value="1"/>
</dbReference>
<name>A0A9N8HJ29_9STRA</name>
<dbReference type="EMBL" id="CAICTM010000663">
    <property type="protein sequence ID" value="CAB9514617.1"/>
    <property type="molecule type" value="Genomic_DNA"/>
</dbReference>
<comment type="caution">
    <text evidence="2">The sequence shown here is derived from an EMBL/GenBank/DDBJ whole genome shotgun (WGS) entry which is preliminary data.</text>
</comment>
<dbReference type="InterPro" id="IPR041261">
    <property type="entry name" value="R2K_2"/>
</dbReference>
<protein>
    <recommendedName>
        <fullName evidence="1">ATP-grasp domain-containing protein</fullName>
    </recommendedName>
</protein>
<dbReference type="Proteomes" id="UP001153069">
    <property type="component" value="Unassembled WGS sequence"/>
</dbReference>
<sequence>MGARRQELPYFCKLAGSNKQVAARVVRSRLDESKFCEQVCSVLLSSDNDNTENDDKIIFYVTSVVDFVSEWRLFLGDGKVWGCQEYSEYMVGRRLSNHDHRDGRRMLEIKDVKGGVPQDIVDSVLAASSSIGFVVADVGLTSEGKWCLVECNPPFALSSYGLPVDLYVQYCVAAWKSVQAAVQTQKEGHTNTNLNDPPQMACSKNSSFEEYVFPTIRRLSHRPTKENWSWSSVVENEVGVSKHQTPNTMTTRRYSAPFHTRIKNTISDVAECCYRQGLRVVRPLRYWNWLSLLRFAHATLLLHGFAVFFLTNRLLKNDSTPPYSGSSTVAAAGAASGSSIMFFRRIPWLRHLPPRNPHDASLQLSWFAYCVIGGGFPFYAVRHPNPATATGFFRAYLHPSVYWGFLGVYKIVWSTYQAVRVASFLTDPRSTASNYKWLFLPTKTILPYIQRERILQLQNLRYQHQWSIIQKELDDPINQREIKALRIDNRWVAMGPLGSAIQDILDEARELVLLRPNQVISFFERLGRSFHALEEISVAMTLSLPLAAINQLLESAPNLSYLRLDGVAFSVHDLQPDLLEFGRSLHGLVWHLQGDGDNNSNNNGRSCLALKTLKLEHCRLENDEPDPQLRQRYSMDLLLAPAIYAALMPPTRLRLQHLTLWVKCQRISALELAVALRDNTSLKSLDLYFTRDKSSEVDEDGNNSDVEEDPAEWVVLPLAQVLQHRNTTLTKLSLQLPTGLYRGGYSHRALRRMMVHNETLQELHVIRVDRQKRIRIPEVDFYLHLNQLGRREFRIECAAGDCHDCGNELYQATLKRWVESLIQERRNTAVVYYFLSLNPSLLLPSIGRSRREGRR</sequence>
<feature type="domain" description="ATP-grasp" evidence="1">
    <location>
        <begin position="4"/>
        <end position="169"/>
    </location>
</feature>
<dbReference type="InterPro" id="IPR032675">
    <property type="entry name" value="LRR_dom_sf"/>
</dbReference>
<dbReference type="AlphaFoldDB" id="A0A9N8HJ29"/>
<organism evidence="2 3">
    <name type="scientific">Seminavis robusta</name>
    <dbReference type="NCBI Taxonomy" id="568900"/>
    <lineage>
        <taxon>Eukaryota</taxon>
        <taxon>Sar</taxon>
        <taxon>Stramenopiles</taxon>
        <taxon>Ochrophyta</taxon>
        <taxon>Bacillariophyta</taxon>
        <taxon>Bacillariophyceae</taxon>
        <taxon>Bacillariophycidae</taxon>
        <taxon>Naviculales</taxon>
        <taxon>Naviculaceae</taxon>
        <taxon>Seminavis</taxon>
    </lineage>
</organism>